<proteinExistence type="predicted"/>
<gene>
    <name evidence="1" type="ORF">GCM10010844_27110</name>
</gene>
<dbReference type="RefSeq" id="WP_189069541.1">
    <property type="nucleotide sequence ID" value="NZ_BMPE01000008.1"/>
</dbReference>
<dbReference type="EMBL" id="BMPE01000008">
    <property type="protein sequence ID" value="GGL06878.1"/>
    <property type="molecule type" value="Genomic_DNA"/>
</dbReference>
<evidence type="ECO:0008006" key="3">
    <source>
        <dbReference type="Google" id="ProtNLM"/>
    </source>
</evidence>
<protein>
    <recommendedName>
        <fullName evidence="3">YubB ferredoxin-like domain-containing protein</fullName>
    </recommendedName>
</protein>
<dbReference type="Proteomes" id="UP000604341">
    <property type="component" value="Unassembled WGS sequence"/>
</dbReference>
<accession>A0ABQ2FLS0</accession>
<comment type="caution">
    <text evidence="1">The sequence shown here is derived from an EMBL/GenBank/DDBJ whole genome shotgun (WGS) entry which is preliminary data.</text>
</comment>
<evidence type="ECO:0000313" key="1">
    <source>
        <dbReference type="EMBL" id="GGL06878.1"/>
    </source>
</evidence>
<evidence type="ECO:0000313" key="2">
    <source>
        <dbReference type="Proteomes" id="UP000604341"/>
    </source>
</evidence>
<keyword evidence="2" id="KW-1185">Reference proteome</keyword>
<reference evidence="2" key="1">
    <citation type="journal article" date="2019" name="Int. J. Syst. Evol. Microbiol.">
        <title>The Global Catalogue of Microorganisms (GCM) 10K type strain sequencing project: providing services to taxonomists for standard genome sequencing and annotation.</title>
        <authorList>
            <consortium name="The Broad Institute Genomics Platform"/>
            <consortium name="The Broad Institute Genome Sequencing Center for Infectious Disease"/>
            <person name="Wu L."/>
            <person name="Ma J."/>
        </authorList>
    </citation>
    <scope>NUCLEOTIDE SEQUENCE [LARGE SCALE GENOMIC DNA]</scope>
    <source>
        <strain evidence="2">JCM 19173</strain>
    </source>
</reference>
<sequence>MTNWCQNRLEVSGADDLLAAWRAAQQGPTPVYGRGRAPTQALTFSAQVPVPAAVLARGYGVGGLHDLQRAVAITAGGEDPTPDVPLDGASWQAVHWGSSRDAAEVTVIVTPGRLTLDFVTAWAAPVPWLEATAARWPALRFELWTIEPGNEVYVHARLEAGRTTLLEERAPTPEDLLAWGYDPDDA</sequence>
<name>A0ABQ2FLS0_9DEIO</name>
<organism evidence="1 2">
    <name type="scientific">Deinococcus radiotolerans</name>
    <dbReference type="NCBI Taxonomy" id="1309407"/>
    <lineage>
        <taxon>Bacteria</taxon>
        <taxon>Thermotogati</taxon>
        <taxon>Deinococcota</taxon>
        <taxon>Deinococci</taxon>
        <taxon>Deinococcales</taxon>
        <taxon>Deinococcaceae</taxon>
        <taxon>Deinococcus</taxon>
    </lineage>
</organism>